<dbReference type="InterPro" id="IPR041657">
    <property type="entry name" value="HTH_17"/>
</dbReference>
<dbReference type="GO" id="GO:0003677">
    <property type="term" value="F:DNA binding"/>
    <property type="evidence" value="ECO:0007669"/>
    <property type="project" value="InterPro"/>
</dbReference>
<evidence type="ECO:0000313" key="3">
    <source>
        <dbReference type="Proteomes" id="UP000033618"/>
    </source>
</evidence>
<dbReference type="SUPFAM" id="SSF46955">
    <property type="entry name" value="Putative DNA-binding domain"/>
    <property type="match status" value="1"/>
</dbReference>
<organism evidence="2 3">
    <name type="scientific">Robbsia andropogonis</name>
    <dbReference type="NCBI Taxonomy" id="28092"/>
    <lineage>
        <taxon>Bacteria</taxon>
        <taxon>Pseudomonadati</taxon>
        <taxon>Pseudomonadota</taxon>
        <taxon>Betaproteobacteria</taxon>
        <taxon>Burkholderiales</taxon>
        <taxon>Burkholderiaceae</taxon>
        <taxon>Robbsia</taxon>
    </lineage>
</organism>
<reference evidence="2 3" key="1">
    <citation type="submission" date="2015-03" db="EMBL/GenBank/DDBJ databases">
        <title>Draft Genome Sequence of Burkholderia andropogonis type strain ICMP2807, isolated from Sorghum bicolor.</title>
        <authorList>
            <person name="Lopes-Santos L."/>
            <person name="Castro D.B."/>
            <person name="Ottoboni L.M."/>
            <person name="Park D."/>
            <person name="Weirc B.S."/>
            <person name="Destefano S.A."/>
        </authorList>
    </citation>
    <scope>NUCLEOTIDE SEQUENCE [LARGE SCALE GENOMIC DNA]</scope>
    <source>
        <strain evidence="2 3">ICMP2807</strain>
    </source>
</reference>
<proteinExistence type="predicted"/>
<dbReference type="NCBIfam" id="TIGR01764">
    <property type="entry name" value="excise"/>
    <property type="match status" value="1"/>
</dbReference>
<dbReference type="InterPro" id="IPR009061">
    <property type="entry name" value="DNA-bd_dom_put_sf"/>
</dbReference>
<dbReference type="EMBL" id="LAQU01000151">
    <property type="protein sequence ID" value="KKB60867.1"/>
    <property type="molecule type" value="Genomic_DNA"/>
</dbReference>
<dbReference type="InterPro" id="IPR010093">
    <property type="entry name" value="SinI_DNA-bd"/>
</dbReference>
<evidence type="ECO:0000259" key="1">
    <source>
        <dbReference type="Pfam" id="PF12728"/>
    </source>
</evidence>
<keyword evidence="3" id="KW-1185">Reference proteome</keyword>
<protein>
    <recommendedName>
        <fullName evidence="1">Helix-turn-helix domain-containing protein</fullName>
    </recommendedName>
</protein>
<evidence type="ECO:0000313" key="2">
    <source>
        <dbReference type="EMBL" id="KKB60867.1"/>
    </source>
</evidence>
<sequence>MNTNADRIELTDDQATLFKQASRLMGEALDRSRALTLSLVGQGGDGDVARIEVPPATLQVLARLLSLMASQQTFLLSPADTELTTGQAADMLGVSRPFLVARLEAGDLAHRKVGRHRRLRLDDVLAYQRSMRRERSAAMDEMVEASEAMDGYGL</sequence>
<dbReference type="PATRIC" id="fig|28092.6.peg.6307"/>
<name>A0A0F5JU40_9BURK</name>
<dbReference type="AlphaFoldDB" id="A0A0F5JU40"/>
<comment type="caution">
    <text evidence="2">The sequence shown here is derived from an EMBL/GenBank/DDBJ whole genome shotgun (WGS) entry which is preliminary data.</text>
</comment>
<dbReference type="RefSeq" id="WP_024906179.1">
    <property type="nucleotide sequence ID" value="NZ_CADFGU010000021.1"/>
</dbReference>
<dbReference type="OrthoDB" id="26212at2"/>
<dbReference type="STRING" id="28092.WM40_26670"/>
<accession>A0A0F5JU40</accession>
<dbReference type="Pfam" id="PF12728">
    <property type="entry name" value="HTH_17"/>
    <property type="match status" value="1"/>
</dbReference>
<gene>
    <name evidence="2" type="ORF">WM40_26670</name>
</gene>
<dbReference type="Proteomes" id="UP000033618">
    <property type="component" value="Unassembled WGS sequence"/>
</dbReference>
<feature type="domain" description="Helix-turn-helix" evidence="1">
    <location>
        <begin position="83"/>
        <end position="131"/>
    </location>
</feature>